<dbReference type="Pfam" id="PF00593">
    <property type="entry name" value="TonB_dep_Rec_b-barrel"/>
    <property type="match status" value="1"/>
</dbReference>
<comment type="similarity">
    <text evidence="8 9">Belongs to the TonB-dependent receptor family.</text>
</comment>
<dbReference type="InterPro" id="IPR000531">
    <property type="entry name" value="Beta-barrel_TonB"/>
</dbReference>
<gene>
    <name evidence="13" type="ORF">DWX90_09130</name>
</gene>
<keyword evidence="3 8" id="KW-1134">Transmembrane beta strand</keyword>
<dbReference type="FunFam" id="2.170.130.10:FF:000003">
    <property type="entry name" value="SusC/RagA family TonB-linked outer membrane protein"/>
    <property type="match status" value="1"/>
</dbReference>
<evidence type="ECO:0000313" key="14">
    <source>
        <dbReference type="Proteomes" id="UP000286113"/>
    </source>
</evidence>
<proteinExistence type="inferred from homology"/>
<evidence type="ECO:0000256" key="10">
    <source>
        <dbReference type="SAM" id="SignalP"/>
    </source>
</evidence>
<dbReference type="Pfam" id="PF07715">
    <property type="entry name" value="Plug"/>
    <property type="match status" value="1"/>
</dbReference>
<evidence type="ECO:0000256" key="8">
    <source>
        <dbReference type="PROSITE-ProRule" id="PRU01360"/>
    </source>
</evidence>
<protein>
    <submittedName>
        <fullName evidence="13">TonB-dependent receptor</fullName>
    </submittedName>
</protein>
<organism evidence="13 14">
    <name type="scientific">Segatella copri</name>
    <dbReference type="NCBI Taxonomy" id="165179"/>
    <lineage>
        <taxon>Bacteria</taxon>
        <taxon>Pseudomonadati</taxon>
        <taxon>Bacteroidota</taxon>
        <taxon>Bacteroidia</taxon>
        <taxon>Bacteroidales</taxon>
        <taxon>Prevotellaceae</taxon>
        <taxon>Segatella</taxon>
    </lineage>
</organism>
<dbReference type="Proteomes" id="UP000286113">
    <property type="component" value="Unassembled WGS sequence"/>
</dbReference>
<dbReference type="Gene3D" id="2.170.130.10">
    <property type="entry name" value="TonB-dependent receptor, plug domain"/>
    <property type="match status" value="1"/>
</dbReference>
<evidence type="ECO:0000259" key="12">
    <source>
        <dbReference type="Pfam" id="PF07715"/>
    </source>
</evidence>
<dbReference type="Pfam" id="PF13715">
    <property type="entry name" value="CarbopepD_reg_2"/>
    <property type="match status" value="1"/>
</dbReference>
<comment type="caution">
    <text evidence="13">The sequence shown here is derived from an EMBL/GenBank/DDBJ whole genome shotgun (WGS) entry which is preliminary data.</text>
</comment>
<keyword evidence="13" id="KW-0675">Receptor</keyword>
<dbReference type="GO" id="GO:0009279">
    <property type="term" value="C:cell outer membrane"/>
    <property type="evidence" value="ECO:0007669"/>
    <property type="project" value="UniProtKB-SubCell"/>
</dbReference>
<evidence type="ECO:0000256" key="6">
    <source>
        <dbReference type="ARBA" id="ARBA00023136"/>
    </source>
</evidence>
<evidence type="ECO:0000256" key="5">
    <source>
        <dbReference type="ARBA" id="ARBA00023077"/>
    </source>
</evidence>
<dbReference type="SUPFAM" id="SSF49464">
    <property type="entry name" value="Carboxypeptidase regulatory domain-like"/>
    <property type="match status" value="1"/>
</dbReference>
<evidence type="ECO:0000256" key="2">
    <source>
        <dbReference type="ARBA" id="ARBA00022448"/>
    </source>
</evidence>
<keyword evidence="5 9" id="KW-0798">TonB box</keyword>
<dbReference type="FunFam" id="2.60.40.1120:FF:000003">
    <property type="entry name" value="Outer membrane protein Omp121"/>
    <property type="match status" value="1"/>
</dbReference>
<keyword evidence="10" id="KW-0732">Signal</keyword>
<dbReference type="PROSITE" id="PS52016">
    <property type="entry name" value="TONB_DEPENDENT_REC_3"/>
    <property type="match status" value="1"/>
</dbReference>
<keyword evidence="2 8" id="KW-0813">Transport</keyword>
<feature type="chain" id="PRO_5041691930" evidence="10">
    <location>
        <begin position="22"/>
        <end position="1069"/>
    </location>
</feature>
<comment type="subcellular location">
    <subcellularLocation>
        <location evidence="1 8">Cell outer membrane</location>
        <topology evidence="1 8">Multi-pass membrane protein</topology>
    </subcellularLocation>
</comment>
<keyword evidence="7 8" id="KW-0998">Cell outer membrane</keyword>
<dbReference type="AlphaFoldDB" id="A0AA92W2A3"/>
<keyword evidence="6 8" id="KW-0472">Membrane</keyword>
<sequence>MEKRLMTFIACLFLSLGMALAQTQVSGKVTSAEDGEPVIGASIKVAGTNTGTVTDVDGNFSLNVPAGAKLEISYIGMNSQTVKAGSNMKIVMNPDNKALDEVIVVAYGTAKKSAFTGSAAVMKTEDIAKVADSNPVQALTGKVSGVQINTQTGQPGVENFKIRIRGISSINAGSTPLVIVDGSPWDGDMNDINPNDIASMTVLKDAASAALYGARGANGVVIITTKTGKEGSSSITVDAKWGSNSRATQDYKYVKSPAKYYETWYKGLYNYAKAQGMGNESAVAWANENLCSDSDYGLGYNVYTVPDGQYLIGSNGRINPNATLGRVYNYKGQDFMITPDDWTDATYQNSLRQEYAITATGSTDKSSFYGSANYLSNDGITKASNYKRFTGRLKADFQLRPWLKMGGNFSYSHANTNYLSTDDDGAAGSSGNVFALTTVAPIYPLYVRDGKGNILYNSEAKLNVYDYGDGEVNGMIRPYISQANPLSSNQLDTHNQESNTFNAVGFAEIRFLNDFKFTSTNSVMDSEARSTLTTNPYYGQYAASNGQVTKAHTRRWSYNYQQLLDWHHAFDKHDVDIMLGHEYYRTRYQSLDAYKTNMYSFDIPELSAAVNAGSADSYSDDYNTEGWFGRVQYNYAEKYFGSVSYRRDASSRFAPENRWGNFWSFGAAWLISKEKFFNVSWIDELKLKASYGEQGNDNIQDPIYGWDRYLYQNTYDVVNSNGQPSLVPKTMGNRDITWEKGGNFNAGIDFSLFRSRLTGSIEYFYRKTTDMLFYFPLPTSFGYGGYYANIGDMRNSGFEFTFDGAIIKTKDLTWGINLNLTTYGNKITRLPEERKTATVDGIRGYASTNYFIGEGKALYNWYMPKYAGVDPETGVALYWKDVKDANGNVTGEEKTDKYSEATEHLCGTALAPVYGGFGTNLTWKGLDVSVNFTYQIGGKVYDSTYASAMKLDNGHIFHADMLNAWSEDNKGSNIPRIQFNDTYTASQSDRFLTNASYLTLQDFTIGYSLPKQLIQSIGLTKVRLYVQGNNLWLWSKRQGLDPRQSISGETTAAYYSPIRTISGGVSVSF</sequence>
<dbReference type="EMBL" id="QRVN01000017">
    <property type="protein sequence ID" value="RGS46745.1"/>
    <property type="molecule type" value="Genomic_DNA"/>
</dbReference>
<feature type="domain" description="TonB-dependent receptor plug" evidence="12">
    <location>
        <begin position="113"/>
        <end position="220"/>
    </location>
</feature>
<feature type="signal peptide" evidence="10">
    <location>
        <begin position="1"/>
        <end position="21"/>
    </location>
</feature>
<evidence type="ECO:0000313" key="13">
    <source>
        <dbReference type="EMBL" id="RGS46745.1"/>
    </source>
</evidence>
<dbReference type="InterPro" id="IPR037066">
    <property type="entry name" value="Plug_dom_sf"/>
</dbReference>
<keyword evidence="4 8" id="KW-0812">Transmembrane</keyword>
<name>A0AA92W2A3_9BACT</name>
<evidence type="ECO:0000256" key="4">
    <source>
        <dbReference type="ARBA" id="ARBA00022692"/>
    </source>
</evidence>
<accession>A0AA92W2A3</accession>
<dbReference type="InterPro" id="IPR036942">
    <property type="entry name" value="Beta-barrel_TonB_sf"/>
</dbReference>
<evidence type="ECO:0000256" key="9">
    <source>
        <dbReference type="RuleBase" id="RU003357"/>
    </source>
</evidence>
<evidence type="ECO:0000256" key="3">
    <source>
        <dbReference type="ARBA" id="ARBA00022452"/>
    </source>
</evidence>
<dbReference type="InterPro" id="IPR008969">
    <property type="entry name" value="CarboxyPept-like_regulatory"/>
</dbReference>
<dbReference type="NCBIfam" id="TIGR04057">
    <property type="entry name" value="SusC_RagA_signa"/>
    <property type="match status" value="1"/>
</dbReference>
<reference evidence="13 14" key="1">
    <citation type="submission" date="2018-08" db="EMBL/GenBank/DDBJ databases">
        <title>A genome reference for cultivated species of the human gut microbiota.</title>
        <authorList>
            <person name="Zou Y."/>
            <person name="Xue W."/>
            <person name="Luo G."/>
        </authorList>
    </citation>
    <scope>NUCLEOTIDE SEQUENCE [LARGE SCALE GENOMIC DNA]</scope>
    <source>
        <strain evidence="13 14">AF22-1</strain>
    </source>
</reference>
<dbReference type="SUPFAM" id="SSF56935">
    <property type="entry name" value="Porins"/>
    <property type="match status" value="1"/>
</dbReference>
<dbReference type="Gene3D" id="2.60.40.1120">
    <property type="entry name" value="Carboxypeptidase-like, regulatory domain"/>
    <property type="match status" value="1"/>
</dbReference>
<dbReference type="InterPro" id="IPR039426">
    <property type="entry name" value="TonB-dep_rcpt-like"/>
</dbReference>
<dbReference type="InterPro" id="IPR023997">
    <property type="entry name" value="TonB-dep_OMP_SusC/RagA_CS"/>
</dbReference>
<dbReference type="InterPro" id="IPR023996">
    <property type="entry name" value="TonB-dep_OMP_SusC/RagA"/>
</dbReference>
<dbReference type="InterPro" id="IPR012910">
    <property type="entry name" value="Plug_dom"/>
</dbReference>
<dbReference type="NCBIfam" id="TIGR04056">
    <property type="entry name" value="OMP_RagA_SusC"/>
    <property type="match status" value="1"/>
</dbReference>
<dbReference type="Gene3D" id="2.40.170.20">
    <property type="entry name" value="TonB-dependent receptor, beta-barrel domain"/>
    <property type="match status" value="1"/>
</dbReference>
<feature type="domain" description="TonB-dependent receptor-like beta-barrel" evidence="11">
    <location>
        <begin position="468"/>
        <end position="1031"/>
    </location>
</feature>
<evidence type="ECO:0000259" key="11">
    <source>
        <dbReference type="Pfam" id="PF00593"/>
    </source>
</evidence>
<evidence type="ECO:0000256" key="7">
    <source>
        <dbReference type="ARBA" id="ARBA00023237"/>
    </source>
</evidence>
<evidence type="ECO:0000256" key="1">
    <source>
        <dbReference type="ARBA" id="ARBA00004571"/>
    </source>
</evidence>